<evidence type="ECO:0000313" key="2">
    <source>
        <dbReference type="EMBL" id="SEO77998.1"/>
    </source>
</evidence>
<organism evidence="2 3">
    <name type="scientific">Halogranum amylolyticum</name>
    <dbReference type="NCBI Taxonomy" id="660520"/>
    <lineage>
        <taxon>Archaea</taxon>
        <taxon>Methanobacteriati</taxon>
        <taxon>Methanobacteriota</taxon>
        <taxon>Stenosarchaea group</taxon>
        <taxon>Halobacteria</taxon>
        <taxon>Halobacteriales</taxon>
        <taxon>Haloferacaceae</taxon>
    </lineage>
</organism>
<feature type="compositionally biased region" description="Low complexity" evidence="1">
    <location>
        <begin position="90"/>
        <end position="106"/>
    </location>
</feature>
<keyword evidence="3" id="KW-1185">Reference proteome</keyword>
<dbReference type="RefSeq" id="WP_089824120.1">
    <property type="nucleotide sequence ID" value="NZ_FODV01000005.1"/>
</dbReference>
<evidence type="ECO:0000256" key="1">
    <source>
        <dbReference type="SAM" id="MobiDB-lite"/>
    </source>
</evidence>
<feature type="region of interest" description="Disordered" evidence="1">
    <location>
        <begin position="34"/>
        <end position="120"/>
    </location>
</feature>
<feature type="compositionally biased region" description="Polar residues" evidence="1">
    <location>
        <begin position="51"/>
        <end position="65"/>
    </location>
</feature>
<feature type="compositionally biased region" description="Low complexity" evidence="1">
    <location>
        <begin position="66"/>
        <end position="82"/>
    </location>
</feature>
<dbReference type="EMBL" id="FODV01000005">
    <property type="protein sequence ID" value="SEO77998.1"/>
    <property type="molecule type" value="Genomic_DNA"/>
</dbReference>
<sequence length="197" mass="21158">MSDGIFYWWVQDATVNRRSLLVLLGGAAVGWTGATVADGDDDAPSDGRSGGNATATPRSAGAATQSPTTRDPTPTATDRPTSTPTPEPTPTATESPTPTAEPTATTNPDLQRNLDVHSRGFDDDDAYRVLYSVRNENDVAVSVTFEATVRLQNGRRLRSERTATVEPGQAATDEFVFDEYSSSPSGYQFRLRRTVEA</sequence>
<evidence type="ECO:0000313" key="3">
    <source>
        <dbReference type="Proteomes" id="UP000199126"/>
    </source>
</evidence>
<reference evidence="3" key="1">
    <citation type="submission" date="2016-10" db="EMBL/GenBank/DDBJ databases">
        <authorList>
            <person name="Varghese N."/>
            <person name="Submissions S."/>
        </authorList>
    </citation>
    <scope>NUCLEOTIDE SEQUENCE [LARGE SCALE GENOMIC DNA]</scope>
    <source>
        <strain evidence="3">CGMCC 1.10121</strain>
    </source>
</reference>
<name>A0A1H8SI94_9EURY</name>
<dbReference type="AlphaFoldDB" id="A0A1H8SI94"/>
<dbReference type="Proteomes" id="UP000199126">
    <property type="component" value="Unassembled WGS sequence"/>
</dbReference>
<proteinExistence type="predicted"/>
<protein>
    <submittedName>
        <fullName evidence="2">Uncharacterized protein</fullName>
    </submittedName>
</protein>
<dbReference type="OrthoDB" id="383285at2157"/>
<gene>
    <name evidence="2" type="ORF">SAMN04487948_10590</name>
</gene>
<accession>A0A1H8SI94</accession>